<protein>
    <submittedName>
        <fullName evidence="1">Uncharacterized protein</fullName>
    </submittedName>
</protein>
<dbReference type="AlphaFoldDB" id="A0A0J8DNZ5"/>
<reference evidence="1 2" key="1">
    <citation type="journal article" date="2014" name="Nature">
        <title>The genome of the recently domesticated crop plant sugar beet (Beta vulgaris).</title>
        <authorList>
            <person name="Dohm J.C."/>
            <person name="Minoche A.E."/>
            <person name="Holtgrawe D."/>
            <person name="Capella-Gutierrez S."/>
            <person name="Zakrzewski F."/>
            <person name="Tafer H."/>
            <person name="Rupp O."/>
            <person name="Sorensen T.R."/>
            <person name="Stracke R."/>
            <person name="Reinhardt R."/>
            <person name="Goesmann A."/>
            <person name="Kraft T."/>
            <person name="Schulz B."/>
            <person name="Stadler P.F."/>
            <person name="Schmidt T."/>
            <person name="Gabaldon T."/>
            <person name="Lehrach H."/>
            <person name="Weisshaar B."/>
            <person name="Himmelbauer H."/>
        </authorList>
    </citation>
    <scope>NUCLEOTIDE SEQUENCE [LARGE SCALE GENOMIC DNA]</scope>
    <source>
        <tissue evidence="1">Taproot</tissue>
    </source>
</reference>
<evidence type="ECO:0000313" key="1">
    <source>
        <dbReference type="EMBL" id="KMS92305.1"/>
    </source>
</evidence>
<feature type="non-terminal residue" evidence="1">
    <location>
        <position position="1"/>
    </location>
</feature>
<dbReference type="Proteomes" id="UP000035740">
    <property type="component" value="Unassembled WGS sequence"/>
</dbReference>
<sequence length="171" mass="18594">VLIPNSWAGIPLPALASRARSKNIAGDAFQKGYRSRLLDAVEQTDLDESTRLFNRAATGQIAERDANIAAGPDGYVAAGEQQIGKSGEYDRGMLAVNRTREIRQVGDMAQIGIDSGNMHEERRSMAEIAKIPGAVSAGAKSARNFVNRHQDMADTEHVDQFARAELLDEEQ</sequence>
<organism evidence="1 2">
    <name type="scientific">Beta vulgaris subsp. vulgaris</name>
    <name type="common">Beet</name>
    <dbReference type="NCBI Taxonomy" id="3555"/>
    <lineage>
        <taxon>Eukaryota</taxon>
        <taxon>Viridiplantae</taxon>
        <taxon>Streptophyta</taxon>
        <taxon>Embryophyta</taxon>
        <taxon>Tracheophyta</taxon>
        <taxon>Spermatophyta</taxon>
        <taxon>Magnoliopsida</taxon>
        <taxon>eudicotyledons</taxon>
        <taxon>Gunneridae</taxon>
        <taxon>Pentapetalae</taxon>
        <taxon>Caryophyllales</taxon>
        <taxon>Chenopodiaceae</taxon>
        <taxon>Betoideae</taxon>
        <taxon>Beta</taxon>
    </lineage>
</organism>
<proteinExistence type="predicted"/>
<name>A0A0J8DNZ5_BETVV</name>
<dbReference type="Gramene" id="KMS92305">
    <property type="protein sequence ID" value="KMS92305"/>
    <property type="gene ID" value="BVRB_033420"/>
</dbReference>
<accession>A0A0J8DNZ5</accession>
<dbReference type="EMBL" id="KQ105212">
    <property type="protein sequence ID" value="KMS92305.1"/>
    <property type="molecule type" value="Genomic_DNA"/>
</dbReference>
<keyword evidence="2" id="KW-1185">Reference proteome</keyword>
<evidence type="ECO:0000313" key="2">
    <source>
        <dbReference type="Proteomes" id="UP000035740"/>
    </source>
</evidence>
<gene>
    <name evidence="1" type="ORF">BVRB_033420</name>
</gene>